<evidence type="ECO:0000256" key="1">
    <source>
        <dbReference type="ARBA" id="ARBA00023015"/>
    </source>
</evidence>
<dbReference type="InterPro" id="IPR018062">
    <property type="entry name" value="HTH_AraC-typ_CS"/>
</dbReference>
<dbReference type="EMBL" id="QZEW01000123">
    <property type="protein sequence ID" value="RJL04933.1"/>
    <property type="molecule type" value="Genomic_DNA"/>
</dbReference>
<evidence type="ECO:0000313" key="5">
    <source>
        <dbReference type="EMBL" id="RJL04933.1"/>
    </source>
</evidence>
<dbReference type="InterPro" id="IPR020449">
    <property type="entry name" value="Tscrpt_reg_AraC-type_HTH"/>
</dbReference>
<dbReference type="PANTHER" id="PTHR47893">
    <property type="entry name" value="REGULATORY PROTEIN PCHR"/>
    <property type="match status" value="1"/>
</dbReference>
<evidence type="ECO:0000256" key="2">
    <source>
        <dbReference type="ARBA" id="ARBA00023125"/>
    </source>
</evidence>
<dbReference type="GO" id="GO:0003700">
    <property type="term" value="F:DNA-binding transcription factor activity"/>
    <property type="evidence" value="ECO:0007669"/>
    <property type="project" value="InterPro"/>
</dbReference>
<dbReference type="Gene3D" id="1.10.10.60">
    <property type="entry name" value="Homeodomain-like"/>
    <property type="match status" value="1"/>
</dbReference>
<evidence type="ECO:0000259" key="4">
    <source>
        <dbReference type="PROSITE" id="PS01124"/>
    </source>
</evidence>
<dbReference type="InterPro" id="IPR053142">
    <property type="entry name" value="PchR_regulatory_protein"/>
</dbReference>
<organism evidence="5 6">
    <name type="scientific">Paracoccus siganidrum</name>
    <dbReference type="NCBI Taxonomy" id="1276757"/>
    <lineage>
        <taxon>Bacteria</taxon>
        <taxon>Pseudomonadati</taxon>
        <taxon>Pseudomonadota</taxon>
        <taxon>Alphaproteobacteria</taxon>
        <taxon>Rhodobacterales</taxon>
        <taxon>Paracoccaceae</taxon>
        <taxon>Paracoccus</taxon>
    </lineage>
</organism>
<evidence type="ECO:0000313" key="6">
    <source>
        <dbReference type="Proteomes" id="UP000283587"/>
    </source>
</evidence>
<dbReference type="SUPFAM" id="SSF46689">
    <property type="entry name" value="Homeodomain-like"/>
    <property type="match status" value="1"/>
</dbReference>
<keyword evidence="2" id="KW-0238">DNA-binding</keyword>
<dbReference type="PROSITE" id="PS01124">
    <property type="entry name" value="HTH_ARAC_FAMILY_2"/>
    <property type="match status" value="1"/>
</dbReference>
<feature type="domain" description="HTH araC/xylS-type" evidence="4">
    <location>
        <begin position="1"/>
        <end position="55"/>
    </location>
</feature>
<proteinExistence type="predicted"/>
<feature type="non-terminal residue" evidence="5">
    <location>
        <position position="1"/>
    </location>
</feature>
<dbReference type="RefSeq" id="WP_119900620.1">
    <property type="nucleotide sequence ID" value="NZ_QNRC01000015.1"/>
</dbReference>
<comment type="caution">
    <text evidence="5">The sequence shown here is derived from an EMBL/GenBank/DDBJ whole genome shotgun (WGS) entry which is preliminary data.</text>
</comment>
<protein>
    <submittedName>
        <fullName evidence="5">Helix-turn-helix domain-containing protein</fullName>
    </submittedName>
</protein>
<gene>
    <name evidence="5" type="ORF">D3P05_20400</name>
</gene>
<dbReference type="Pfam" id="PF12833">
    <property type="entry name" value="HTH_18"/>
    <property type="match status" value="1"/>
</dbReference>
<dbReference type="PANTHER" id="PTHR47893:SF1">
    <property type="entry name" value="REGULATORY PROTEIN PCHR"/>
    <property type="match status" value="1"/>
</dbReference>
<dbReference type="PRINTS" id="PR00032">
    <property type="entry name" value="HTHARAC"/>
</dbReference>
<sequence>RYYMETRLARARNLLMQTEMSVIEVALASGFSSPSHFSKCYRARYGSTPYRQRGTGAGGNA</sequence>
<dbReference type="GO" id="GO:0043565">
    <property type="term" value="F:sequence-specific DNA binding"/>
    <property type="evidence" value="ECO:0007669"/>
    <property type="project" value="InterPro"/>
</dbReference>
<name>A0A418ZWQ1_9RHOB</name>
<dbReference type="PROSITE" id="PS00041">
    <property type="entry name" value="HTH_ARAC_FAMILY_1"/>
    <property type="match status" value="1"/>
</dbReference>
<keyword evidence="1" id="KW-0805">Transcription regulation</keyword>
<dbReference type="OrthoDB" id="9793400at2"/>
<evidence type="ECO:0000256" key="3">
    <source>
        <dbReference type="ARBA" id="ARBA00023163"/>
    </source>
</evidence>
<dbReference type="Proteomes" id="UP000283587">
    <property type="component" value="Unassembled WGS sequence"/>
</dbReference>
<dbReference type="InterPro" id="IPR009057">
    <property type="entry name" value="Homeodomain-like_sf"/>
</dbReference>
<keyword evidence="3" id="KW-0804">Transcription</keyword>
<reference evidence="6" key="1">
    <citation type="submission" date="2018-09" db="EMBL/GenBank/DDBJ databases">
        <title>Paracoccus onubensis nov. sp. a moderate halophilic bacterium isolated from Gruta de las Maravillas (Aracena, Spain).</title>
        <authorList>
            <person name="Jurado V."/>
            <person name="Gutierrez-Patricio S."/>
            <person name="Gonzalez-Pimentel J.L."/>
            <person name="Miller A.Z."/>
            <person name="Laiz L."/>
            <person name="Saiz-Jimenez C."/>
        </authorList>
    </citation>
    <scope>NUCLEOTIDE SEQUENCE [LARGE SCALE GENOMIC DNA]</scope>
    <source>
        <strain evidence="6">DSM 26381</strain>
    </source>
</reference>
<dbReference type="AlphaFoldDB" id="A0A418ZWQ1"/>
<dbReference type="SMART" id="SM00342">
    <property type="entry name" value="HTH_ARAC"/>
    <property type="match status" value="1"/>
</dbReference>
<dbReference type="InterPro" id="IPR018060">
    <property type="entry name" value="HTH_AraC"/>
</dbReference>
<accession>A0A418ZWQ1</accession>
<keyword evidence="6" id="KW-1185">Reference proteome</keyword>